<dbReference type="EMBL" id="JBEPSB010000008">
    <property type="protein sequence ID" value="MET4561069.1"/>
    <property type="molecule type" value="Genomic_DNA"/>
</dbReference>
<keyword evidence="2" id="KW-0378">Hydrolase</keyword>
<dbReference type="SUPFAM" id="SSF56281">
    <property type="entry name" value="Metallo-hydrolase/oxidoreductase"/>
    <property type="match status" value="1"/>
</dbReference>
<dbReference type="InterPro" id="IPR036866">
    <property type="entry name" value="RibonucZ/Hydroxyglut_hydro"/>
</dbReference>
<feature type="domain" description="Metallo-beta-lactamase" evidence="1">
    <location>
        <begin position="14"/>
        <end position="188"/>
    </location>
</feature>
<name>A0ABV2PJT3_9BACI</name>
<keyword evidence="2" id="KW-0540">Nuclease</keyword>
<gene>
    <name evidence="2" type="ORF">ABIA69_002214</name>
</gene>
<sequence>MLNVEILGGVGEYGRNCFYVETEGRAILLDCGVMNNHEKTSPDLTEAHVAKLDAVFISHSHIDHVGALPLLEQWGYNGQLFMSKMTAQQLKHTYENITIFQPESMGNWLTISDNLSFQWGFSGHVIGSVWYKIRFLEEVIFFSGDYVVDSYLLKATLPTEDDRGYDLAFIDSGHIEKRIKNVEVLQQITKFINAKQNCPIIFPSSFSGKTADIATYLFQHTARELIVDNELLAFFEDYVEAPENLMSSTFNTVLTALKSNHLQDKTEGDNAIYFVPEHDESTISKLLSEFPTAIVIFTGYCKNGSNLKHVVQNRAKQFFYKTHPDYHDIIELSQKINAQKIIYFHSQLTTKETTLLKIIGNEDDIYDEPC</sequence>
<dbReference type="GO" id="GO:0004527">
    <property type="term" value="F:exonuclease activity"/>
    <property type="evidence" value="ECO:0007669"/>
    <property type="project" value="UniProtKB-KW"/>
</dbReference>
<dbReference type="Pfam" id="PF00753">
    <property type="entry name" value="Lactamase_B"/>
    <property type="match status" value="1"/>
</dbReference>
<organism evidence="2 3">
    <name type="scientific">Lysinibacillus parviboronicapiens</name>
    <dbReference type="NCBI Taxonomy" id="436516"/>
    <lineage>
        <taxon>Bacteria</taxon>
        <taxon>Bacillati</taxon>
        <taxon>Bacillota</taxon>
        <taxon>Bacilli</taxon>
        <taxon>Bacillales</taxon>
        <taxon>Bacillaceae</taxon>
        <taxon>Lysinibacillus</taxon>
    </lineage>
</organism>
<comment type="caution">
    <text evidence="2">The sequence shown here is derived from an EMBL/GenBank/DDBJ whole genome shotgun (WGS) entry which is preliminary data.</text>
</comment>
<proteinExistence type="predicted"/>
<dbReference type="Gene3D" id="3.60.15.10">
    <property type="entry name" value="Ribonuclease Z/Hydroxyacylglutathione hydrolase-like"/>
    <property type="match status" value="1"/>
</dbReference>
<accession>A0ABV2PJT3</accession>
<evidence type="ECO:0000313" key="2">
    <source>
        <dbReference type="EMBL" id="MET4561069.1"/>
    </source>
</evidence>
<reference evidence="2 3" key="1">
    <citation type="submission" date="2024-06" db="EMBL/GenBank/DDBJ databases">
        <title>Sorghum-associated microbial communities from plants grown in Nebraska, USA.</title>
        <authorList>
            <person name="Schachtman D."/>
        </authorList>
    </citation>
    <scope>NUCLEOTIDE SEQUENCE [LARGE SCALE GENOMIC DNA]</scope>
    <source>
        <strain evidence="2 3">736</strain>
    </source>
</reference>
<evidence type="ECO:0000259" key="1">
    <source>
        <dbReference type="SMART" id="SM00849"/>
    </source>
</evidence>
<dbReference type="SMART" id="SM00849">
    <property type="entry name" value="Lactamase_B"/>
    <property type="match status" value="1"/>
</dbReference>
<dbReference type="InterPro" id="IPR050698">
    <property type="entry name" value="MBL"/>
</dbReference>
<keyword evidence="2" id="KW-0269">Exonuclease</keyword>
<dbReference type="PANTHER" id="PTHR11203:SF37">
    <property type="entry name" value="INTEGRATOR COMPLEX SUBUNIT 11"/>
    <property type="match status" value="1"/>
</dbReference>
<protein>
    <submittedName>
        <fullName evidence="2">Cft2 family RNA processing exonuclease</fullName>
    </submittedName>
</protein>
<keyword evidence="3" id="KW-1185">Reference proteome</keyword>
<dbReference type="InterPro" id="IPR001279">
    <property type="entry name" value="Metallo-B-lactamas"/>
</dbReference>
<dbReference type="PANTHER" id="PTHR11203">
    <property type="entry name" value="CLEAVAGE AND POLYADENYLATION SPECIFICITY FACTOR FAMILY MEMBER"/>
    <property type="match status" value="1"/>
</dbReference>
<dbReference type="RefSeq" id="WP_354471820.1">
    <property type="nucleotide sequence ID" value="NZ_JBEPSB010000008.1"/>
</dbReference>
<dbReference type="Proteomes" id="UP001549363">
    <property type="component" value="Unassembled WGS sequence"/>
</dbReference>
<evidence type="ECO:0000313" key="3">
    <source>
        <dbReference type="Proteomes" id="UP001549363"/>
    </source>
</evidence>